<name>B2JTM7_PARP8</name>
<geneLocation type="plasmid" evidence="1 2">
    <name>pBPHY01</name>
</geneLocation>
<dbReference type="KEGG" id="bph:Bphy_6919"/>
<reference evidence="2" key="1">
    <citation type="journal article" date="2014" name="Stand. Genomic Sci.">
        <title>Complete genome sequence of Burkholderia phymatum STM815(T), a broad host range and efficient nitrogen-fixing symbiont of Mimosa species.</title>
        <authorList>
            <person name="Moulin L."/>
            <person name="Klonowska A."/>
            <person name="Caroline B."/>
            <person name="Booth K."/>
            <person name="Vriezen J.A."/>
            <person name="Melkonian R."/>
            <person name="James E.K."/>
            <person name="Young J.P."/>
            <person name="Bena G."/>
            <person name="Hauser L."/>
            <person name="Land M."/>
            <person name="Kyrpides N."/>
            <person name="Bruce D."/>
            <person name="Chain P."/>
            <person name="Copeland A."/>
            <person name="Pitluck S."/>
            <person name="Woyke T."/>
            <person name="Lizotte-Waniewski M."/>
            <person name="Bristow J."/>
            <person name="Riley M."/>
        </authorList>
    </citation>
    <scope>NUCLEOTIDE SEQUENCE [LARGE SCALE GENOMIC DNA]</scope>
    <source>
        <strain evidence="2">DSM 17167 / CIP 108236 / LMG 21445 / STM815</strain>
        <plasmid evidence="2">Plasmid pBPHY01</plasmid>
    </source>
</reference>
<accession>B2JTM7</accession>
<proteinExistence type="predicted"/>
<sequence>MSHDLLVYLRDCDMPLPMTWQRGIREEGFPVELYNDFDPRLMTGFVPVVVSGRTTGFEYFYLRPSDDELIEAGLRGKVDRSVLFCTHSGQTQELIAALIASSVLTKISRGVLVDPQSGECIESDKAIRWAKSRMPRITLDR</sequence>
<evidence type="ECO:0000313" key="2">
    <source>
        <dbReference type="Proteomes" id="UP000001192"/>
    </source>
</evidence>
<dbReference type="EMBL" id="CP001045">
    <property type="protein sequence ID" value="ACC75930.1"/>
    <property type="molecule type" value="Genomic_DNA"/>
</dbReference>
<dbReference type="OrthoDB" id="5569723at2"/>
<dbReference type="Proteomes" id="UP000001192">
    <property type="component" value="Plasmid pBPHY01"/>
</dbReference>
<keyword evidence="2" id="KW-1185">Reference proteome</keyword>
<dbReference type="AlphaFoldDB" id="B2JTM7"/>
<protein>
    <submittedName>
        <fullName evidence="1">Uncharacterized protein</fullName>
    </submittedName>
</protein>
<evidence type="ECO:0000313" key="1">
    <source>
        <dbReference type="EMBL" id="ACC75930.1"/>
    </source>
</evidence>
<keyword evidence="1" id="KW-0614">Plasmid</keyword>
<organism evidence="1 2">
    <name type="scientific">Paraburkholderia phymatum (strain DSM 17167 / CIP 108236 / LMG 21445 / STM815)</name>
    <name type="common">Burkholderia phymatum</name>
    <dbReference type="NCBI Taxonomy" id="391038"/>
    <lineage>
        <taxon>Bacteria</taxon>
        <taxon>Pseudomonadati</taxon>
        <taxon>Pseudomonadota</taxon>
        <taxon>Betaproteobacteria</taxon>
        <taxon>Burkholderiales</taxon>
        <taxon>Burkholderiaceae</taxon>
        <taxon>Paraburkholderia</taxon>
    </lineage>
</organism>
<gene>
    <name evidence="1" type="ordered locus">Bphy_6919</name>
</gene>
<dbReference type="HOGENOM" id="CLU_1832493_0_0_4"/>
<dbReference type="RefSeq" id="WP_012406089.1">
    <property type="nucleotide sequence ID" value="NC_010625.1"/>
</dbReference>